<evidence type="ECO:0000313" key="2">
    <source>
        <dbReference type="Proteomes" id="UP000254716"/>
    </source>
</evidence>
<organism evidence="1 2">
    <name type="scientific">Escherichia coli</name>
    <dbReference type="NCBI Taxonomy" id="562"/>
    <lineage>
        <taxon>Bacteria</taxon>
        <taxon>Pseudomonadati</taxon>
        <taxon>Pseudomonadota</taxon>
        <taxon>Gammaproteobacteria</taxon>
        <taxon>Enterobacterales</taxon>
        <taxon>Enterobacteriaceae</taxon>
        <taxon>Escherichia</taxon>
    </lineage>
</organism>
<name>A0A376W8J3_ECOLX</name>
<dbReference type="GO" id="GO:0016787">
    <property type="term" value="F:hydrolase activity"/>
    <property type="evidence" value="ECO:0007669"/>
    <property type="project" value="UniProtKB-KW"/>
</dbReference>
<evidence type="ECO:0000313" key="1">
    <source>
        <dbReference type="EMBL" id="STJ19374.1"/>
    </source>
</evidence>
<gene>
    <name evidence="1" type="ORF">NCTC9081_04905</name>
</gene>
<dbReference type="EMBL" id="UGCV01000008">
    <property type="protein sequence ID" value="STJ19374.1"/>
    <property type="molecule type" value="Genomic_DNA"/>
</dbReference>
<reference evidence="1 2" key="1">
    <citation type="submission" date="2018-06" db="EMBL/GenBank/DDBJ databases">
        <authorList>
            <consortium name="Pathogen Informatics"/>
            <person name="Doyle S."/>
        </authorList>
    </citation>
    <scope>NUCLEOTIDE SEQUENCE [LARGE SCALE GENOMIC DNA]</scope>
    <source>
        <strain evidence="1 2">NCTC9081</strain>
    </source>
</reference>
<proteinExistence type="predicted"/>
<dbReference type="AlphaFoldDB" id="A0A376W8J3"/>
<accession>A0A376W8J3</accession>
<keyword evidence="1" id="KW-0378">Hydrolase</keyword>
<sequence length="48" mass="5503">MALCLADALLEREGKIDPDLIGRNILDWALRFDAFNKKRTRPDLEDCA</sequence>
<protein>
    <submittedName>
        <fullName evidence="1">Putative ADP-ribosylglycohydrolase</fullName>
    </submittedName>
</protein>
<dbReference type="Proteomes" id="UP000254716">
    <property type="component" value="Unassembled WGS sequence"/>
</dbReference>